<dbReference type="PANTHER" id="PTHR33908:SF3">
    <property type="entry name" value="UNDECAPRENYL PHOSPHATE-ALPHA-4-AMINO-4-DEOXY-L-ARABINOSE ARABINOSYL TRANSFERASE"/>
    <property type="match status" value="1"/>
</dbReference>
<evidence type="ECO:0000256" key="6">
    <source>
        <dbReference type="ARBA" id="ARBA00022989"/>
    </source>
</evidence>
<proteinExistence type="predicted"/>
<evidence type="ECO:0000313" key="10">
    <source>
        <dbReference type="EMBL" id="BDA79627.1"/>
    </source>
</evidence>
<feature type="transmembrane region" description="Helical" evidence="8">
    <location>
        <begin position="335"/>
        <end position="353"/>
    </location>
</feature>
<reference evidence="10 11" key="1">
    <citation type="submission" date="2021-08" db="EMBL/GenBank/DDBJ databases">
        <title>Complete genome sequence of Leptospira kobayashii strain E30.</title>
        <authorList>
            <person name="Nakao R."/>
            <person name="Nakamura S."/>
            <person name="Masuzawa T."/>
            <person name="Koizumi N."/>
        </authorList>
    </citation>
    <scope>NUCLEOTIDE SEQUENCE [LARGE SCALE GENOMIC DNA]</scope>
    <source>
        <strain evidence="10 11">E30</strain>
    </source>
</reference>
<dbReference type="Pfam" id="PF13231">
    <property type="entry name" value="PMT_2"/>
    <property type="match status" value="1"/>
</dbReference>
<feature type="transmembrane region" description="Helical" evidence="8">
    <location>
        <begin position="33"/>
        <end position="53"/>
    </location>
</feature>
<gene>
    <name evidence="10" type="ORF">LPTSP3_g25570</name>
</gene>
<dbReference type="InterPro" id="IPR050297">
    <property type="entry name" value="LipidA_mod_glycosyltrf_83"/>
</dbReference>
<evidence type="ECO:0000256" key="2">
    <source>
        <dbReference type="ARBA" id="ARBA00022475"/>
    </source>
</evidence>
<feature type="transmembrane region" description="Helical" evidence="8">
    <location>
        <begin position="143"/>
        <end position="158"/>
    </location>
</feature>
<evidence type="ECO:0000256" key="4">
    <source>
        <dbReference type="ARBA" id="ARBA00022679"/>
    </source>
</evidence>
<organism evidence="10 11">
    <name type="scientific">Leptospira kobayashii</name>
    <dbReference type="NCBI Taxonomy" id="1917830"/>
    <lineage>
        <taxon>Bacteria</taxon>
        <taxon>Pseudomonadati</taxon>
        <taxon>Spirochaetota</taxon>
        <taxon>Spirochaetia</taxon>
        <taxon>Leptospirales</taxon>
        <taxon>Leptospiraceae</taxon>
        <taxon>Leptospira</taxon>
    </lineage>
</organism>
<keyword evidence="7 8" id="KW-0472">Membrane</keyword>
<feature type="transmembrane region" description="Helical" evidence="8">
    <location>
        <begin position="191"/>
        <end position="207"/>
    </location>
</feature>
<evidence type="ECO:0000256" key="5">
    <source>
        <dbReference type="ARBA" id="ARBA00022692"/>
    </source>
</evidence>
<feature type="transmembrane region" description="Helical" evidence="8">
    <location>
        <begin position="213"/>
        <end position="228"/>
    </location>
</feature>
<accession>A0ABM7UL38</accession>
<keyword evidence="11" id="KW-1185">Reference proteome</keyword>
<dbReference type="InterPro" id="IPR038731">
    <property type="entry name" value="RgtA/B/C-like"/>
</dbReference>
<keyword evidence="3" id="KW-0328">Glycosyltransferase</keyword>
<keyword evidence="2" id="KW-1003">Cell membrane</keyword>
<dbReference type="RefSeq" id="WP_242935193.1">
    <property type="nucleotide sequence ID" value="NZ_AP025028.1"/>
</dbReference>
<evidence type="ECO:0000256" key="8">
    <source>
        <dbReference type="SAM" id="Phobius"/>
    </source>
</evidence>
<name>A0ABM7UL38_9LEPT</name>
<dbReference type="Proteomes" id="UP000245263">
    <property type="component" value="Chromosome 1"/>
</dbReference>
<evidence type="ECO:0000256" key="7">
    <source>
        <dbReference type="ARBA" id="ARBA00023136"/>
    </source>
</evidence>
<evidence type="ECO:0000259" key="9">
    <source>
        <dbReference type="Pfam" id="PF13231"/>
    </source>
</evidence>
<evidence type="ECO:0000256" key="3">
    <source>
        <dbReference type="ARBA" id="ARBA00022676"/>
    </source>
</evidence>
<feature type="domain" description="Glycosyltransferase RgtA/B/C/D-like" evidence="9">
    <location>
        <begin position="93"/>
        <end position="251"/>
    </location>
</feature>
<feature type="transmembrane region" description="Helical" evidence="8">
    <location>
        <begin position="164"/>
        <end position="184"/>
    </location>
</feature>
<dbReference type="PANTHER" id="PTHR33908">
    <property type="entry name" value="MANNOSYLTRANSFERASE YKCB-RELATED"/>
    <property type="match status" value="1"/>
</dbReference>
<sequence length="516" mass="59630">MIAELLQNGNDPFRDISSFQEDRSFSFVTVKLLFKKIPVLFYLSMVLSLFLLYGNNSPLYDQDEAAYAGFAKTMLETGDYLTQSFPFSEPHRKPPLHFWLSAISFQIFGVSEFSLRLLPSLWILLICLLTYDTAKRIYNDKTALFGFIILATSLYFPLNGKIALVDSLLTFCEILGFYSLFRLLPKQHTRTYPWVLLFWLSVALGTLTKGPPVLIFLGGICFVFLFFQETRKIVFLLKPWFFLPVSLLPLFYWGYLVWQNTNGELIRWMIDWYILRRAANPVFGQSGPPGTYLLLFFITLFPWSFYLPKALKEIWNQAKNIYDHFRKKTAAPEPTNILLLGGIFFGWVFYEFLMSKLPSYPLAAYPIFAILMGKIVSDAEGKWKNAIFFLAIIQSFAVVFIALPMLSEKRKDTIIAADHWNRKLPLNTELLAVQNPALPSLAFYSNHPIREIELFRLQNMEKKTILLLDSESLLLVRTLGIRGKSLGPEFPIWAYDRNKVIKLSLYDTVPVKPNLE</sequence>
<keyword evidence="4" id="KW-0808">Transferase</keyword>
<feature type="transmembrane region" description="Helical" evidence="8">
    <location>
        <begin position="388"/>
        <end position="406"/>
    </location>
</feature>
<protein>
    <recommendedName>
        <fullName evidence="9">Glycosyltransferase RgtA/B/C/D-like domain-containing protein</fullName>
    </recommendedName>
</protein>
<dbReference type="EMBL" id="AP025028">
    <property type="protein sequence ID" value="BDA79627.1"/>
    <property type="molecule type" value="Genomic_DNA"/>
</dbReference>
<evidence type="ECO:0000256" key="1">
    <source>
        <dbReference type="ARBA" id="ARBA00004651"/>
    </source>
</evidence>
<keyword evidence="6 8" id="KW-1133">Transmembrane helix</keyword>
<comment type="subcellular location">
    <subcellularLocation>
        <location evidence="1">Cell membrane</location>
        <topology evidence="1">Multi-pass membrane protein</topology>
    </subcellularLocation>
</comment>
<feature type="transmembrane region" description="Helical" evidence="8">
    <location>
        <begin position="240"/>
        <end position="258"/>
    </location>
</feature>
<feature type="transmembrane region" description="Helical" evidence="8">
    <location>
        <begin position="113"/>
        <end position="131"/>
    </location>
</feature>
<evidence type="ECO:0000313" key="11">
    <source>
        <dbReference type="Proteomes" id="UP000245263"/>
    </source>
</evidence>
<keyword evidence="5 8" id="KW-0812">Transmembrane</keyword>
<feature type="transmembrane region" description="Helical" evidence="8">
    <location>
        <begin position="290"/>
        <end position="307"/>
    </location>
</feature>